<evidence type="ECO:0000256" key="1">
    <source>
        <dbReference type="SAM" id="Phobius"/>
    </source>
</evidence>
<sequence>MNSVMRNSSCVLYGQEVIPAVVSLTREEAAFGCGLRYGSTDRKFSKLAYKSSNPHKNVQFSSGFKAKRIGRVDMCNTAHPEDIPGQQYDTDVSKKFLSAEEGLEMAELDGVEIRELLVDESTLDENGQLKEKGIATADSGSQTFREKWSSRVKVYLQLLIHSLQRLNFFRDSRKGKPLPAGVNVEKYIQFTSTELHLQHSQMVRIAQDTRYLVWSFALFGLVRIVEAVVLTFSARPIHIRKLLDASNAIEPLSVALLAHGMRQPIVAILKVDPADYEKVSQLKIKFWKELHAYFERQWKFIATLGIVRLLNLIATHHPASQYATSKLQFLWNVVLKLPVF</sequence>
<evidence type="ECO:0000313" key="3">
    <source>
        <dbReference type="Proteomes" id="UP001605036"/>
    </source>
</evidence>
<gene>
    <name evidence="2" type="ORF">R1flu_021104</name>
</gene>
<dbReference type="Proteomes" id="UP001605036">
    <property type="component" value="Unassembled WGS sequence"/>
</dbReference>
<name>A0ABD1ZQ08_9MARC</name>
<organism evidence="2 3">
    <name type="scientific">Riccia fluitans</name>
    <dbReference type="NCBI Taxonomy" id="41844"/>
    <lineage>
        <taxon>Eukaryota</taxon>
        <taxon>Viridiplantae</taxon>
        <taxon>Streptophyta</taxon>
        <taxon>Embryophyta</taxon>
        <taxon>Marchantiophyta</taxon>
        <taxon>Marchantiopsida</taxon>
        <taxon>Marchantiidae</taxon>
        <taxon>Marchantiales</taxon>
        <taxon>Ricciaceae</taxon>
        <taxon>Riccia</taxon>
    </lineage>
</organism>
<keyword evidence="1" id="KW-0472">Membrane</keyword>
<reference evidence="2 3" key="1">
    <citation type="submission" date="2024-09" db="EMBL/GenBank/DDBJ databases">
        <title>Chromosome-scale assembly of Riccia fluitans.</title>
        <authorList>
            <person name="Paukszto L."/>
            <person name="Sawicki J."/>
            <person name="Karawczyk K."/>
            <person name="Piernik-Szablinska J."/>
            <person name="Szczecinska M."/>
            <person name="Mazdziarz M."/>
        </authorList>
    </citation>
    <scope>NUCLEOTIDE SEQUENCE [LARGE SCALE GENOMIC DNA]</scope>
    <source>
        <strain evidence="2">Rf_01</strain>
        <tissue evidence="2">Aerial parts of the thallus</tissue>
    </source>
</reference>
<dbReference type="EMBL" id="JBHFFA010000001">
    <property type="protein sequence ID" value="KAL2652976.1"/>
    <property type="molecule type" value="Genomic_DNA"/>
</dbReference>
<dbReference type="AlphaFoldDB" id="A0ABD1ZQ08"/>
<keyword evidence="1" id="KW-1133">Transmembrane helix</keyword>
<protein>
    <submittedName>
        <fullName evidence="2">Uncharacterized protein</fullName>
    </submittedName>
</protein>
<keyword evidence="1" id="KW-0812">Transmembrane</keyword>
<comment type="caution">
    <text evidence="2">The sequence shown here is derived from an EMBL/GenBank/DDBJ whole genome shotgun (WGS) entry which is preliminary data.</text>
</comment>
<feature type="transmembrane region" description="Helical" evidence="1">
    <location>
        <begin position="211"/>
        <end position="232"/>
    </location>
</feature>
<accession>A0ABD1ZQ08</accession>
<proteinExistence type="predicted"/>
<keyword evidence="3" id="KW-1185">Reference proteome</keyword>
<evidence type="ECO:0000313" key="2">
    <source>
        <dbReference type="EMBL" id="KAL2652976.1"/>
    </source>
</evidence>